<organism evidence="5 6">
    <name type="scientific">Wickerhamiella sorbophila</name>
    <dbReference type="NCBI Taxonomy" id="45607"/>
    <lineage>
        <taxon>Eukaryota</taxon>
        <taxon>Fungi</taxon>
        <taxon>Dikarya</taxon>
        <taxon>Ascomycota</taxon>
        <taxon>Saccharomycotina</taxon>
        <taxon>Dipodascomycetes</taxon>
        <taxon>Dipodascales</taxon>
        <taxon>Trichomonascaceae</taxon>
        <taxon>Wickerhamiella</taxon>
    </lineage>
</organism>
<keyword evidence="2 4" id="KW-0808">Transferase</keyword>
<reference evidence="5 6" key="1">
    <citation type="submission" date="2017-04" db="EMBL/GenBank/DDBJ databases">
        <title>Genome sequencing of [Candida] sorbophila.</title>
        <authorList>
            <person name="Ahn J.O."/>
        </authorList>
    </citation>
    <scope>NUCLEOTIDE SEQUENCE [LARGE SCALE GENOMIC DNA]</scope>
    <source>
        <strain evidence="5 6">DS02</strain>
    </source>
</reference>
<dbReference type="GO" id="GO:0045547">
    <property type="term" value="F:ditrans,polycis-polyprenyl diphosphate synthase [(2E,6E)-farnesyl diphosphate specific] activity"/>
    <property type="evidence" value="ECO:0007669"/>
    <property type="project" value="TreeGrafter"/>
</dbReference>
<evidence type="ECO:0000313" key="5">
    <source>
        <dbReference type="EMBL" id="PRT54148.1"/>
    </source>
</evidence>
<dbReference type="GeneID" id="36515517"/>
<dbReference type="NCBIfam" id="TIGR00055">
    <property type="entry name" value="uppS"/>
    <property type="match status" value="1"/>
</dbReference>
<gene>
    <name evidence="5" type="ORF">B9G98_01768</name>
</gene>
<dbReference type="Gene3D" id="3.40.1180.10">
    <property type="entry name" value="Decaprenyl diphosphate synthase-like"/>
    <property type="match status" value="1"/>
</dbReference>
<keyword evidence="6" id="KW-1185">Reference proteome</keyword>
<comment type="similarity">
    <text evidence="1 4">Belongs to the UPP synthase family.</text>
</comment>
<dbReference type="SUPFAM" id="SSF64005">
    <property type="entry name" value="Undecaprenyl diphosphate synthase"/>
    <property type="match status" value="1"/>
</dbReference>
<dbReference type="GO" id="GO:0005783">
    <property type="term" value="C:endoplasmic reticulum"/>
    <property type="evidence" value="ECO:0007669"/>
    <property type="project" value="TreeGrafter"/>
</dbReference>
<dbReference type="EMBL" id="NDIQ01000001">
    <property type="protein sequence ID" value="PRT54148.1"/>
    <property type="molecule type" value="Genomic_DNA"/>
</dbReference>
<dbReference type="EC" id="2.5.1.-" evidence="4"/>
<sequence length="254" mass="29406">MEVQTGIFAAPLRKLAVGVLQQGPVPQHVAFIMDGNRRYAQKRGQETKEGHNSGYNTLSRILDFCYQVGIHEVTVYAFSLENFRRPTAEVEALMEIARTRLRQICDRGDLVERYGIRINFIGDLSLLPEDVQETCRYVADFSRKNTHSILNICMPYTARDDIAHSIRTIAKNKVNSNEIDESTIRDHMYTAGSRPLDLLIRTSDTNRFSDFLLWETESRRTQRGTHIVFSKSLWPEYSVFELFWTLVKWSYSAE</sequence>
<dbReference type="AlphaFoldDB" id="A0A2T0FGM8"/>
<dbReference type="Pfam" id="PF01255">
    <property type="entry name" value="Prenyltransf"/>
    <property type="match status" value="1"/>
</dbReference>
<dbReference type="InterPro" id="IPR001441">
    <property type="entry name" value="UPP_synth-like"/>
</dbReference>
<dbReference type="GO" id="GO:0016094">
    <property type="term" value="P:polyprenol biosynthetic process"/>
    <property type="evidence" value="ECO:0007669"/>
    <property type="project" value="TreeGrafter"/>
</dbReference>
<dbReference type="HAMAP" id="MF_01139">
    <property type="entry name" value="ISPT"/>
    <property type="match status" value="1"/>
</dbReference>
<dbReference type="GO" id="GO:0016020">
    <property type="term" value="C:membrane"/>
    <property type="evidence" value="ECO:0007669"/>
    <property type="project" value="TreeGrafter"/>
</dbReference>
<dbReference type="CDD" id="cd00475">
    <property type="entry name" value="Cis_IPPS"/>
    <property type="match status" value="1"/>
</dbReference>
<dbReference type="InterPro" id="IPR036424">
    <property type="entry name" value="UPP_synth-like_sf"/>
</dbReference>
<comment type="caution">
    <text evidence="5">The sequence shown here is derived from an EMBL/GenBank/DDBJ whole genome shotgun (WGS) entry which is preliminary data.</text>
</comment>
<dbReference type="PANTHER" id="PTHR10291">
    <property type="entry name" value="DEHYDRODOLICHYL DIPHOSPHATE SYNTHASE FAMILY MEMBER"/>
    <property type="match status" value="1"/>
</dbReference>
<dbReference type="OrthoDB" id="4173905at2759"/>
<evidence type="ECO:0000256" key="1">
    <source>
        <dbReference type="ARBA" id="ARBA00005432"/>
    </source>
</evidence>
<proteinExistence type="inferred from homology"/>
<evidence type="ECO:0000256" key="4">
    <source>
        <dbReference type="RuleBase" id="RU363018"/>
    </source>
</evidence>
<accession>A0A2T0FGM8</accession>
<dbReference type="GO" id="GO:1904423">
    <property type="term" value="C:dehydrodolichyl diphosphate synthase complex"/>
    <property type="evidence" value="ECO:0007669"/>
    <property type="project" value="TreeGrafter"/>
</dbReference>
<dbReference type="RefSeq" id="XP_024664094.1">
    <property type="nucleotide sequence ID" value="XM_024808326.1"/>
</dbReference>
<dbReference type="PANTHER" id="PTHR10291:SF43">
    <property type="entry name" value="DEHYDRODOLICHYL DIPHOSPHATE SYNTHASE COMPLEX SUBUNIT DHDDS"/>
    <property type="match status" value="1"/>
</dbReference>
<evidence type="ECO:0000256" key="3">
    <source>
        <dbReference type="ARBA" id="ARBA00022842"/>
    </source>
</evidence>
<dbReference type="STRING" id="45607.A0A2T0FGM8"/>
<name>A0A2T0FGM8_9ASCO</name>
<dbReference type="GO" id="GO:0005811">
    <property type="term" value="C:lipid droplet"/>
    <property type="evidence" value="ECO:0007669"/>
    <property type="project" value="TreeGrafter"/>
</dbReference>
<evidence type="ECO:0000256" key="2">
    <source>
        <dbReference type="ARBA" id="ARBA00022679"/>
    </source>
</evidence>
<dbReference type="Proteomes" id="UP000238350">
    <property type="component" value="Unassembled WGS sequence"/>
</dbReference>
<dbReference type="FunFam" id="3.40.1180.10:FF:000005">
    <property type="entry name" value="Alkyl transferase"/>
    <property type="match status" value="1"/>
</dbReference>
<protein>
    <recommendedName>
        <fullName evidence="4">Alkyl transferase</fullName>
        <ecNumber evidence="4">2.5.1.-</ecNumber>
    </recommendedName>
</protein>
<evidence type="ECO:0000313" key="6">
    <source>
        <dbReference type="Proteomes" id="UP000238350"/>
    </source>
</evidence>
<keyword evidence="3" id="KW-0460">Magnesium</keyword>